<comment type="caution">
    <text evidence="1">The sequence shown here is derived from an EMBL/GenBank/DDBJ whole genome shotgun (WGS) entry which is preliminary data.</text>
</comment>
<dbReference type="AlphaFoldDB" id="A0A1S8DCP0"/>
<keyword evidence="2" id="KW-1185">Reference proteome</keyword>
<reference evidence="1 2" key="1">
    <citation type="submission" date="2017-01" db="EMBL/GenBank/DDBJ databases">
        <title>Draft genome sequence of Pseudomonas pachastrellae type strain CCUG 46540T from a deep sea.</title>
        <authorList>
            <person name="Gomila M."/>
            <person name="Mulet M."/>
            <person name="Lalucat J."/>
            <person name="Garcia-Valdes E."/>
        </authorList>
    </citation>
    <scope>NUCLEOTIDE SEQUENCE [LARGE SCALE GENOMIC DNA]</scope>
    <source>
        <strain evidence="1 2">CCUG 46540</strain>
    </source>
</reference>
<protein>
    <submittedName>
        <fullName evidence="1">Uncharacterized protein</fullName>
    </submittedName>
</protein>
<accession>A0A1S8DCP0</accession>
<name>A0A1S8DCP0_9GAMM</name>
<evidence type="ECO:0000313" key="1">
    <source>
        <dbReference type="EMBL" id="ONM43164.1"/>
    </source>
</evidence>
<dbReference type="STRING" id="254161.SAMN05216256_101103"/>
<dbReference type="EMBL" id="MUBC01000035">
    <property type="protein sequence ID" value="ONM43164.1"/>
    <property type="molecule type" value="Genomic_DNA"/>
</dbReference>
<dbReference type="OrthoDB" id="7023607at2"/>
<proteinExistence type="predicted"/>
<dbReference type="Proteomes" id="UP000242847">
    <property type="component" value="Unassembled WGS sequence"/>
</dbReference>
<evidence type="ECO:0000313" key="2">
    <source>
        <dbReference type="Proteomes" id="UP000242847"/>
    </source>
</evidence>
<organism evidence="1 2">
    <name type="scientific">Halopseudomonas pachastrellae</name>
    <dbReference type="NCBI Taxonomy" id="254161"/>
    <lineage>
        <taxon>Bacteria</taxon>
        <taxon>Pseudomonadati</taxon>
        <taxon>Pseudomonadota</taxon>
        <taxon>Gammaproteobacteria</taxon>
        <taxon>Pseudomonadales</taxon>
        <taxon>Pseudomonadaceae</taxon>
        <taxon>Halopseudomonas</taxon>
    </lineage>
</organism>
<gene>
    <name evidence="1" type="ORF">BXT89_14400</name>
</gene>
<sequence length="79" mass="9245">MQIELYFDHIPRPPRRSTTCAGATEVTLDGVTKPALVWATERGLKWQTVKMRRLRGDNWRDALQPGMKHNTYMQRWSMG</sequence>